<name>A0A9D2BLS8_9FIRM</name>
<dbReference type="Proteomes" id="UP000886724">
    <property type="component" value="Unassembled WGS sequence"/>
</dbReference>
<accession>A0A9D2BLS8</accession>
<reference evidence="1" key="2">
    <citation type="submission" date="2021-04" db="EMBL/GenBank/DDBJ databases">
        <authorList>
            <person name="Gilroy R."/>
        </authorList>
    </citation>
    <scope>NUCLEOTIDE SEQUENCE</scope>
    <source>
        <strain evidence="1">ChiGjej1B1-14440</strain>
    </source>
</reference>
<gene>
    <name evidence="1" type="ORF">H9980_02160</name>
</gene>
<comment type="caution">
    <text evidence="1">The sequence shown here is derived from an EMBL/GenBank/DDBJ whole genome shotgun (WGS) entry which is preliminary data.</text>
</comment>
<reference evidence="1" key="1">
    <citation type="journal article" date="2021" name="PeerJ">
        <title>Extensive microbial diversity within the chicken gut microbiome revealed by metagenomics and culture.</title>
        <authorList>
            <person name="Gilroy R."/>
            <person name="Ravi A."/>
            <person name="Getino M."/>
            <person name="Pursley I."/>
            <person name="Horton D.L."/>
            <person name="Alikhan N.F."/>
            <person name="Baker D."/>
            <person name="Gharbi K."/>
            <person name="Hall N."/>
            <person name="Watson M."/>
            <person name="Adriaenssens E.M."/>
            <person name="Foster-Nyarko E."/>
            <person name="Jarju S."/>
            <person name="Secka A."/>
            <person name="Antonio M."/>
            <person name="Oren A."/>
            <person name="Chaudhuri R.R."/>
            <person name="La Ragione R."/>
            <person name="Hildebrand F."/>
            <person name="Pallen M.J."/>
        </authorList>
    </citation>
    <scope>NUCLEOTIDE SEQUENCE</scope>
    <source>
        <strain evidence="1">ChiGjej1B1-14440</strain>
    </source>
</reference>
<evidence type="ECO:0000313" key="2">
    <source>
        <dbReference type="Proteomes" id="UP000886724"/>
    </source>
</evidence>
<protein>
    <submittedName>
        <fullName evidence="1">Uncharacterized protein</fullName>
    </submittedName>
</protein>
<proteinExistence type="predicted"/>
<dbReference type="EMBL" id="DXET01000055">
    <property type="protein sequence ID" value="HIX80758.1"/>
    <property type="molecule type" value="Genomic_DNA"/>
</dbReference>
<dbReference type="AlphaFoldDB" id="A0A9D2BLS8"/>
<evidence type="ECO:0000313" key="1">
    <source>
        <dbReference type="EMBL" id="HIX80758.1"/>
    </source>
</evidence>
<sequence length="127" mass="15251">MLRISKKTMKVFDGSFINDNNELILVTKTNLYFRLDDVYNELDFKCKILEWCSRDACKTQPYGQQWRNNKYNDHIRRNINIILDTDFSKDDMLQIYTRLGNSCHHDLTVKFIESNYKLDLLKSIPLY</sequence>
<organism evidence="1 2">
    <name type="scientific">Candidatus Erysipelatoclostridium merdavium</name>
    <dbReference type="NCBI Taxonomy" id="2838566"/>
    <lineage>
        <taxon>Bacteria</taxon>
        <taxon>Bacillati</taxon>
        <taxon>Bacillota</taxon>
        <taxon>Erysipelotrichia</taxon>
        <taxon>Erysipelotrichales</taxon>
        <taxon>Erysipelotrichales incertae sedis</taxon>
    </lineage>
</organism>